<evidence type="ECO:0000313" key="3">
    <source>
        <dbReference type="Proteomes" id="UP000448199"/>
    </source>
</evidence>
<gene>
    <name evidence="2" type="ORF">GRI69_12170</name>
</gene>
<dbReference type="EMBL" id="WTYC01000006">
    <property type="protein sequence ID" value="MXO49014.1"/>
    <property type="molecule type" value="Genomic_DNA"/>
</dbReference>
<accession>A0A844XU68</accession>
<dbReference type="RefSeq" id="WP_160728547.1">
    <property type="nucleotide sequence ID" value="NZ_WTYC01000006.1"/>
</dbReference>
<evidence type="ECO:0000256" key="1">
    <source>
        <dbReference type="SAM" id="SignalP"/>
    </source>
</evidence>
<protein>
    <recommendedName>
        <fullName evidence="4">DUF4105 domain-containing protein</fullName>
    </recommendedName>
</protein>
<keyword evidence="1" id="KW-0732">Signal</keyword>
<dbReference type="Proteomes" id="UP000448199">
    <property type="component" value="Unassembled WGS sequence"/>
</dbReference>
<reference evidence="2 3" key="1">
    <citation type="submission" date="2019-12" db="EMBL/GenBank/DDBJ databases">
        <title>Genomic-based taxomic classification of the family Erythrobacteraceae.</title>
        <authorList>
            <person name="Xu L."/>
        </authorList>
    </citation>
    <scope>NUCLEOTIDE SEQUENCE [LARGE SCALE GENOMIC DNA]</scope>
    <source>
        <strain evidence="2 3">DSM 17792</strain>
    </source>
</reference>
<dbReference type="OrthoDB" id="7424408at2"/>
<sequence>MVRIFRTALLLLALGWSSLAAAAVDITFHSFNGSVLAGRYPHTFVSMEGTLDDGTEVRENFGFSAKSASLAVLSGPVEHMILVEEEKWLRKTNRHFTLTMTDGQYRKVRALVEAWRDAPGEYYDLETRNCIHFVGEIGRIMGLDISYPDKLLRKPKSWLNHITRLNPELGAQQVD</sequence>
<evidence type="ECO:0000313" key="2">
    <source>
        <dbReference type="EMBL" id="MXO49014.1"/>
    </source>
</evidence>
<comment type="caution">
    <text evidence="2">The sequence shown here is derived from an EMBL/GenBank/DDBJ whole genome shotgun (WGS) entry which is preliminary data.</text>
</comment>
<keyword evidence="3" id="KW-1185">Reference proteome</keyword>
<organism evidence="2 3">
    <name type="scientific">Qipengyuania vulgaris</name>
    <dbReference type="NCBI Taxonomy" id="291985"/>
    <lineage>
        <taxon>Bacteria</taxon>
        <taxon>Pseudomonadati</taxon>
        <taxon>Pseudomonadota</taxon>
        <taxon>Alphaproteobacteria</taxon>
        <taxon>Sphingomonadales</taxon>
        <taxon>Erythrobacteraceae</taxon>
        <taxon>Qipengyuania</taxon>
    </lineage>
</organism>
<proteinExistence type="predicted"/>
<feature type="chain" id="PRO_5032403445" description="DUF4105 domain-containing protein" evidence="1">
    <location>
        <begin position="23"/>
        <end position="175"/>
    </location>
</feature>
<evidence type="ECO:0008006" key="4">
    <source>
        <dbReference type="Google" id="ProtNLM"/>
    </source>
</evidence>
<feature type="signal peptide" evidence="1">
    <location>
        <begin position="1"/>
        <end position="22"/>
    </location>
</feature>
<dbReference type="AlphaFoldDB" id="A0A844XU68"/>
<name>A0A844XU68_9SPHN</name>